<reference evidence="1" key="1">
    <citation type="submission" date="2022-09" db="EMBL/GenBank/DDBJ databases">
        <title>Interaction between co-microsymbionts with complementary sets of symbiotic genes in legume-rhizobium systems.</title>
        <authorList>
            <person name="Safronova V."/>
            <person name="Sazanova A."/>
            <person name="Afonin A."/>
            <person name="Chirak E."/>
        </authorList>
    </citation>
    <scope>NUCLEOTIDE SEQUENCE</scope>
    <source>
        <strain evidence="1">A18/3m</strain>
    </source>
</reference>
<dbReference type="Proteomes" id="UP001061991">
    <property type="component" value="Plasmid p_unnamed2"/>
</dbReference>
<dbReference type="EMBL" id="CP104971">
    <property type="protein sequence ID" value="UXN58299.1"/>
    <property type="molecule type" value="Genomic_DNA"/>
</dbReference>
<evidence type="ECO:0000313" key="2">
    <source>
        <dbReference type="Proteomes" id="UP001061991"/>
    </source>
</evidence>
<accession>A0ACD4CXK4</accession>
<gene>
    <name evidence="1" type="ORF">N8E88_05690</name>
</gene>
<proteinExistence type="predicted"/>
<evidence type="ECO:0000313" key="1">
    <source>
        <dbReference type="EMBL" id="UXN58299.1"/>
    </source>
</evidence>
<protein>
    <submittedName>
        <fullName evidence="1">Type III secretion protein</fullName>
    </submittedName>
</protein>
<keyword evidence="2" id="KW-1185">Reference proteome</keyword>
<sequence>MSETPDTSSMQAKSGPSPVAQDWSGAMAMPARLVHPERLIACYDDAISLDVAVQLQSSDRVQRQLAILLMDHFGLPNLPDPADLDQADLSLVAAPAEQISALVPLAGAVFWAHVLASEIRASEVAEIKRRIGDGAFQTALANRDLSSNLPGPDNLDTLQAAVDGDGYRCLTSWHHALPSGAGAWARLKHANDKFFVPFPEPRERVLGASIMRRLALSLTLQPAPGEAQ</sequence>
<geneLocation type="plasmid" evidence="1 2">
    <name>p_unnamed2</name>
</geneLocation>
<keyword evidence="1" id="KW-0614">Plasmid</keyword>
<name>A0ACD4CXK4_9HYPH</name>
<organism evidence="1 2">
    <name type="scientific">Phyllobacterium zundukense</name>
    <dbReference type="NCBI Taxonomy" id="1867719"/>
    <lineage>
        <taxon>Bacteria</taxon>
        <taxon>Pseudomonadati</taxon>
        <taxon>Pseudomonadota</taxon>
        <taxon>Alphaproteobacteria</taxon>
        <taxon>Hyphomicrobiales</taxon>
        <taxon>Phyllobacteriaceae</taxon>
        <taxon>Phyllobacterium</taxon>
    </lineage>
</organism>